<evidence type="ECO:0000256" key="2">
    <source>
        <dbReference type="SAM" id="MobiDB-lite"/>
    </source>
</evidence>
<dbReference type="PANTHER" id="PTHR28063">
    <property type="entry name" value="RNA POLYMERASE II NUCLEAR LOCALIZATION PROTEIN IWR1"/>
    <property type="match status" value="1"/>
</dbReference>
<reference evidence="4" key="1">
    <citation type="submission" date="2021-03" db="EMBL/GenBank/DDBJ databases">
        <title>Comparative genomics and phylogenomic investigation of the class Geoglossomycetes provide insights into ecological specialization and systematics.</title>
        <authorList>
            <person name="Melie T."/>
            <person name="Pirro S."/>
            <person name="Miller A.N."/>
            <person name="Quandt A."/>
        </authorList>
    </citation>
    <scope>NUCLEOTIDE SEQUENCE</scope>
    <source>
        <strain evidence="4">GBOQ0MN5Z8</strain>
    </source>
</reference>
<evidence type="ECO:0000259" key="3">
    <source>
        <dbReference type="Pfam" id="PF08574"/>
    </source>
</evidence>
<feature type="region of interest" description="Disordered" evidence="2">
    <location>
        <begin position="236"/>
        <end position="255"/>
    </location>
</feature>
<accession>A0A9P8KX51</accession>
<sequence>MALPPEKVKIKRKKDEDPVEALYIASEEGDENPKKRRQTEFIFRRLPAGEGIHAQNRAVSSGRISARGVKPEGVPQIHTTIPGEERLLGAQDDHDILYRLLAEEQSKGMVTDLPVRNRALPGGSTAIGFQKPDVQGPPLSSAMNDLASLKILQPRRFHLSKSSPVTPFPRSPVSGVQKRKKGGLKNEVAIFVEKEKRKLKRPRSLLSLVTAAASLRLDSTQKDECIFGISTGTTSMEGIETPTPNVTSPPKPRKRPLISAQEKHRLAEQSRLVAAHPRRHPETHRTADTIQADPNLWDYDSPKLAGELQSFVLQSINTQTQSPTSAPLKYKPKAPSTRLHDRETAAAADDTGANSKDADAAMSYSSASDDDEENYVYDTYVREYRSQAPELDPHNAHTKFGVLVISPEDREEWEAFADEGDESGNDFNSDEEDENAESFYGNDYPEDEVDSDDEYGRAAYERFRNRNASDDEEFDVDRDWNGEEEVKQRPWLGKDMDGDEEMS</sequence>
<feature type="compositionally biased region" description="Acidic residues" evidence="2">
    <location>
        <begin position="444"/>
        <end position="453"/>
    </location>
</feature>
<feature type="compositionally biased region" description="Basic and acidic residues" evidence="2">
    <location>
        <begin position="477"/>
        <end position="496"/>
    </location>
</feature>
<dbReference type="Pfam" id="PF08574">
    <property type="entry name" value="Iwr1"/>
    <property type="match status" value="1"/>
</dbReference>
<keyword evidence="5" id="KW-1185">Reference proteome</keyword>
<feature type="region of interest" description="Disordered" evidence="2">
    <location>
        <begin position="412"/>
        <end position="503"/>
    </location>
</feature>
<comment type="caution">
    <text evidence="4">The sequence shown here is derived from an EMBL/GenBank/DDBJ whole genome shotgun (WGS) entry which is preliminary data.</text>
</comment>
<dbReference type="EMBL" id="JAGHQL010000211">
    <property type="protein sequence ID" value="KAH0536363.1"/>
    <property type="molecule type" value="Genomic_DNA"/>
</dbReference>
<dbReference type="PANTHER" id="PTHR28063:SF1">
    <property type="entry name" value="RNA POLYMERASE II NUCLEAR LOCALIZATION PROTEIN IWR1"/>
    <property type="match status" value="1"/>
</dbReference>
<feature type="compositionally biased region" description="Acidic residues" evidence="2">
    <location>
        <begin position="412"/>
        <end position="436"/>
    </location>
</feature>
<name>A0A9P8KX51_9PEZI</name>
<proteinExistence type="inferred from homology"/>
<dbReference type="AlphaFoldDB" id="A0A9P8KX51"/>
<gene>
    <name evidence="4" type="ORF">FGG08_006761</name>
</gene>
<feature type="region of interest" description="Disordered" evidence="2">
    <location>
        <begin position="318"/>
        <end position="371"/>
    </location>
</feature>
<dbReference type="GO" id="GO:0005737">
    <property type="term" value="C:cytoplasm"/>
    <property type="evidence" value="ECO:0007669"/>
    <property type="project" value="TreeGrafter"/>
</dbReference>
<feature type="compositionally biased region" description="Basic and acidic residues" evidence="2">
    <location>
        <begin position="454"/>
        <end position="469"/>
    </location>
</feature>
<feature type="region of interest" description="Disordered" evidence="2">
    <location>
        <begin position="160"/>
        <end position="180"/>
    </location>
</feature>
<feature type="compositionally biased region" description="Polar residues" evidence="2">
    <location>
        <begin position="236"/>
        <end position="248"/>
    </location>
</feature>
<protein>
    <recommendedName>
        <fullName evidence="3">Transcription factor Iwr1 domain-containing protein</fullName>
    </recommendedName>
</protein>
<dbReference type="InterPro" id="IPR040150">
    <property type="entry name" value="Iwr1"/>
</dbReference>
<feature type="domain" description="Transcription factor Iwr1" evidence="3">
    <location>
        <begin position="374"/>
        <end position="448"/>
    </location>
</feature>
<dbReference type="OrthoDB" id="6255506at2759"/>
<evidence type="ECO:0000256" key="1">
    <source>
        <dbReference type="ARBA" id="ARBA00010218"/>
    </source>
</evidence>
<dbReference type="Proteomes" id="UP000698800">
    <property type="component" value="Unassembled WGS sequence"/>
</dbReference>
<evidence type="ECO:0000313" key="5">
    <source>
        <dbReference type="Proteomes" id="UP000698800"/>
    </source>
</evidence>
<organism evidence="4 5">
    <name type="scientific">Glutinoglossum americanum</name>
    <dbReference type="NCBI Taxonomy" id="1670608"/>
    <lineage>
        <taxon>Eukaryota</taxon>
        <taxon>Fungi</taxon>
        <taxon>Dikarya</taxon>
        <taxon>Ascomycota</taxon>
        <taxon>Pezizomycotina</taxon>
        <taxon>Geoglossomycetes</taxon>
        <taxon>Geoglossales</taxon>
        <taxon>Geoglossaceae</taxon>
        <taxon>Glutinoglossum</taxon>
    </lineage>
</organism>
<dbReference type="InterPro" id="IPR013883">
    <property type="entry name" value="TF_Iwr1_dom"/>
</dbReference>
<evidence type="ECO:0000313" key="4">
    <source>
        <dbReference type="EMBL" id="KAH0536363.1"/>
    </source>
</evidence>
<comment type="similarity">
    <text evidence="1">Belongs to the IWR1/SLC7A6OS family.</text>
</comment>
<dbReference type="GO" id="GO:0006606">
    <property type="term" value="P:protein import into nucleus"/>
    <property type="evidence" value="ECO:0007669"/>
    <property type="project" value="InterPro"/>
</dbReference>